<keyword evidence="1" id="KW-0479">Metal-binding</keyword>
<dbReference type="InterPro" id="IPR013083">
    <property type="entry name" value="Znf_RING/FYVE/PHD"/>
</dbReference>
<dbReference type="GO" id="GO:0008270">
    <property type="term" value="F:zinc ion binding"/>
    <property type="evidence" value="ECO:0007669"/>
    <property type="project" value="UniProtKB-KW"/>
</dbReference>
<sequence length="374" mass="41387">MVQLKVASMFFFSGLAVVIALVVVVYVVAWIYDRASGSVEALLTPTELEERRIASTLVKEAGLAGLLPDEKNRVMRHFFQESSTACIKNYSRIDIEAPNDRSEPEKADASDEKKSGAREGTKRAETLMNANSKSDNDSSNTDSKLTPKSQCQQDTDVEANYSNGKKQGKFKSKRKHGCSCCKGSNNLNRGSKLTLSIGINVDQNKRELDKNGKPKRFGREKEKESSGGDTEKESEEGVCPICLVEFEEGENIMIGNSCGHVFHFECFMQWVEKNHTDCPLCRSEMMTSENFLTSAYAVLGEQRVNKLKHINEEAARRLAAWEADQPEERIEESAGDEASSSSEPVDPSVRRDPPARMAPPAAADTSRLTVAMVQ</sequence>
<feature type="domain" description="RING-type" evidence="7">
    <location>
        <begin position="239"/>
        <end position="282"/>
    </location>
</feature>
<evidence type="ECO:0000313" key="9">
    <source>
        <dbReference type="Proteomes" id="UP001295423"/>
    </source>
</evidence>
<dbReference type="AlphaFoldDB" id="A0AAD2G017"/>
<evidence type="ECO:0000313" key="8">
    <source>
        <dbReference type="EMBL" id="CAJ1958846.1"/>
    </source>
</evidence>
<feature type="region of interest" description="Disordered" evidence="5">
    <location>
        <begin position="97"/>
        <end position="177"/>
    </location>
</feature>
<feature type="compositionally biased region" description="Basic residues" evidence="5">
    <location>
        <begin position="166"/>
        <end position="177"/>
    </location>
</feature>
<dbReference type="SMART" id="SM00184">
    <property type="entry name" value="RING"/>
    <property type="match status" value="1"/>
</dbReference>
<keyword evidence="6" id="KW-0812">Transmembrane</keyword>
<proteinExistence type="predicted"/>
<dbReference type="GO" id="GO:0016567">
    <property type="term" value="P:protein ubiquitination"/>
    <property type="evidence" value="ECO:0007669"/>
    <property type="project" value="TreeGrafter"/>
</dbReference>
<evidence type="ECO:0000256" key="5">
    <source>
        <dbReference type="SAM" id="MobiDB-lite"/>
    </source>
</evidence>
<evidence type="ECO:0000256" key="3">
    <source>
        <dbReference type="ARBA" id="ARBA00022833"/>
    </source>
</evidence>
<accession>A0AAD2G017</accession>
<keyword evidence="6" id="KW-1133">Transmembrane helix</keyword>
<name>A0AAD2G017_9STRA</name>
<keyword evidence="9" id="KW-1185">Reference proteome</keyword>
<evidence type="ECO:0000256" key="1">
    <source>
        <dbReference type="ARBA" id="ARBA00022723"/>
    </source>
</evidence>
<dbReference type="Proteomes" id="UP001295423">
    <property type="component" value="Unassembled WGS sequence"/>
</dbReference>
<dbReference type="CDD" id="cd16448">
    <property type="entry name" value="RING-H2"/>
    <property type="match status" value="1"/>
</dbReference>
<dbReference type="EMBL" id="CAKOGP040001980">
    <property type="protein sequence ID" value="CAJ1958846.1"/>
    <property type="molecule type" value="Genomic_DNA"/>
</dbReference>
<comment type="caution">
    <text evidence="8">The sequence shown here is derived from an EMBL/GenBank/DDBJ whole genome shotgun (WGS) entry which is preliminary data.</text>
</comment>
<evidence type="ECO:0000256" key="2">
    <source>
        <dbReference type="ARBA" id="ARBA00022771"/>
    </source>
</evidence>
<feature type="compositionally biased region" description="Basic and acidic residues" evidence="5">
    <location>
        <begin position="205"/>
        <end position="231"/>
    </location>
</feature>
<dbReference type="PANTHER" id="PTHR45969">
    <property type="entry name" value="RING ZINC FINGER PROTEIN-RELATED"/>
    <property type="match status" value="1"/>
</dbReference>
<protein>
    <recommendedName>
        <fullName evidence="7">RING-type domain-containing protein</fullName>
    </recommendedName>
</protein>
<dbReference type="SUPFAM" id="SSF57850">
    <property type="entry name" value="RING/U-box"/>
    <property type="match status" value="1"/>
</dbReference>
<keyword evidence="6" id="KW-0472">Membrane</keyword>
<feature type="region of interest" description="Disordered" evidence="5">
    <location>
        <begin position="322"/>
        <end position="374"/>
    </location>
</feature>
<evidence type="ECO:0000256" key="4">
    <source>
        <dbReference type="PROSITE-ProRule" id="PRU00175"/>
    </source>
</evidence>
<feature type="compositionally biased region" description="Basic and acidic residues" evidence="5">
    <location>
        <begin position="97"/>
        <end position="125"/>
    </location>
</feature>
<dbReference type="PROSITE" id="PS50089">
    <property type="entry name" value="ZF_RING_2"/>
    <property type="match status" value="1"/>
</dbReference>
<keyword evidence="2 4" id="KW-0863">Zinc-finger</keyword>
<dbReference type="Gene3D" id="3.30.40.10">
    <property type="entry name" value="Zinc/RING finger domain, C3HC4 (zinc finger)"/>
    <property type="match status" value="1"/>
</dbReference>
<feature type="region of interest" description="Disordered" evidence="5">
    <location>
        <begin position="205"/>
        <end position="233"/>
    </location>
</feature>
<dbReference type="Pfam" id="PF13639">
    <property type="entry name" value="zf-RING_2"/>
    <property type="match status" value="1"/>
</dbReference>
<feature type="compositionally biased region" description="Low complexity" evidence="5">
    <location>
        <begin position="131"/>
        <end position="144"/>
    </location>
</feature>
<dbReference type="GO" id="GO:0061630">
    <property type="term" value="F:ubiquitin protein ligase activity"/>
    <property type="evidence" value="ECO:0007669"/>
    <property type="project" value="TreeGrafter"/>
</dbReference>
<keyword evidence="3" id="KW-0862">Zinc</keyword>
<organism evidence="8 9">
    <name type="scientific">Cylindrotheca closterium</name>
    <dbReference type="NCBI Taxonomy" id="2856"/>
    <lineage>
        <taxon>Eukaryota</taxon>
        <taxon>Sar</taxon>
        <taxon>Stramenopiles</taxon>
        <taxon>Ochrophyta</taxon>
        <taxon>Bacillariophyta</taxon>
        <taxon>Bacillariophyceae</taxon>
        <taxon>Bacillariophycidae</taxon>
        <taxon>Bacillariales</taxon>
        <taxon>Bacillariaceae</taxon>
        <taxon>Cylindrotheca</taxon>
    </lineage>
</organism>
<feature type="transmembrane region" description="Helical" evidence="6">
    <location>
        <begin position="7"/>
        <end position="32"/>
    </location>
</feature>
<evidence type="ECO:0000256" key="6">
    <source>
        <dbReference type="SAM" id="Phobius"/>
    </source>
</evidence>
<dbReference type="InterPro" id="IPR001841">
    <property type="entry name" value="Znf_RING"/>
</dbReference>
<evidence type="ECO:0000259" key="7">
    <source>
        <dbReference type="PROSITE" id="PS50089"/>
    </source>
</evidence>
<gene>
    <name evidence="8" type="ORF">CYCCA115_LOCUS17380</name>
</gene>
<reference evidence="8" key="1">
    <citation type="submission" date="2023-08" db="EMBL/GenBank/DDBJ databases">
        <authorList>
            <person name="Audoor S."/>
            <person name="Bilcke G."/>
        </authorList>
    </citation>
    <scope>NUCLEOTIDE SEQUENCE</scope>
</reference>
<dbReference type="PANTHER" id="PTHR45969:SF69">
    <property type="entry name" value="FINGER DOMAIN PROTEIN, PUTATIVE (AFU_ORTHOLOGUE AFUA_3G12190)-RELATED"/>
    <property type="match status" value="1"/>
</dbReference>